<dbReference type="PANTHER" id="PTHR11748">
    <property type="entry name" value="D-LACTATE DEHYDROGENASE"/>
    <property type="match status" value="1"/>
</dbReference>
<dbReference type="InterPro" id="IPR036318">
    <property type="entry name" value="FAD-bd_PCMH-like_sf"/>
</dbReference>
<dbReference type="InterPro" id="IPR004017">
    <property type="entry name" value="Cys_rich_dom"/>
</dbReference>
<dbReference type="GO" id="GO:0004458">
    <property type="term" value="F:D-lactate dehydrogenase (cytochrome) activity"/>
    <property type="evidence" value="ECO:0007669"/>
    <property type="project" value="TreeGrafter"/>
</dbReference>
<keyword evidence="2" id="KW-0285">Flavoprotein</keyword>
<keyword evidence="4" id="KW-0274">FAD</keyword>
<dbReference type="GO" id="GO:0046872">
    <property type="term" value="F:metal ion binding"/>
    <property type="evidence" value="ECO:0007669"/>
    <property type="project" value="UniProtKB-KW"/>
</dbReference>
<name>A0A9X3D8J5_9ACTN</name>
<dbReference type="Pfam" id="PF02754">
    <property type="entry name" value="CCG"/>
    <property type="match status" value="2"/>
</dbReference>
<evidence type="ECO:0000313" key="11">
    <source>
        <dbReference type="EMBL" id="MCX2966692.1"/>
    </source>
</evidence>
<evidence type="ECO:0000256" key="1">
    <source>
        <dbReference type="ARBA" id="ARBA00001974"/>
    </source>
</evidence>
<dbReference type="AlphaFoldDB" id="A0A9X3D8J5"/>
<comment type="caution">
    <text evidence="11">The sequence shown here is derived from an EMBL/GenBank/DDBJ whole genome shotgun (WGS) entry which is preliminary data.</text>
</comment>
<dbReference type="InterPro" id="IPR004113">
    <property type="entry name" value="FAD-bd_oxidored_4_C"/>
</dbReference>
<evidence type="ECO:0000256" key="3">
    <source>
        <dbReference type="ARBA" id="ARBA00022723"/>
    </source>
</evidence>
<gene>
    <name evidence="11" type="ORF">OSB52_21685</name>
</gene>
<keyword evidence="5" id="KW-0560">Oxidoreductase</keyword>
<dbReference type="GO" id="GO:0071949">
    <property type="term" value="F:FAD binding"/>
    <property type="evidence" value="ECO:0007669"/>
    <property type="project" value="InterPro"/>
</dbReference>
<dbReference type="InterPro" id="IPR009051">
    <property type="entry name" value="Helical_ferredxn"/>
</dbReference>
<dbReference type="SUPFAM" id="SSF46548">
    <property type="entry name" value="alpha-helical ferredoxin"/>
    <property type="match status" value="1"/>
</dbReference>
<dbReference type="InterPro" id="IPR017900">
    <property type="entry name" value="4Fe4S_Fe_S_CS"/>
</dbReference>
<comment type="cofactor">
    <cofactor evidence="1">
        <name>FAD</name>
        <dbReference type="ChEBI" id="CHEBI:57692"/>
    </cofactor>
</comment>
<evidence type="ECO:0000256" key="2">
    <source>
        <dbReference type="ARBA" id="ARBA00022630"/>
    </source>
</evidence>
<dbReference type="PROSITE" id="PS51379">
    <property type="entry name" value="4FE4S_FER_2"/>
    <property type="match status" value="1"/>
</dbReference>
<dbReference type="InterPro" id="IPR016169">
    <property type="entry name" value="FAD-bd_PCMH_sub2"/>
</dbReference>
<dbReference type="EMBL" id="JAPKFM010000031">
    <property type="protein sequence ID" value="MCX2966692.1"/>
    <property type="molecule type" value="Genomic_DNA"/>
</dbReference>
<keyword evidence="3" id="KW-0479">Metal-binding</keyword>
<dbReference type="SUPFAM" id="SSF56176">
    <property type="entry name" value="FAD-binding/transporter-associated domain-like"/>
    <property type="match status" value="1"/>
</dbReference>
<dbReference type="SUPFAM" id="SSF55103">
    <property type="entry name" value="FAD-linked oxidases, C-terminal domain"/>
    <property type="match status" value="1"/>
</dbReference>
<dbReference type="InterPro" id="IPR016164">
    <property type="entry name" value="FAD-linked_Oxase-like_C"/>
</dbReference>
<dbReference type="PANTHER" id="PTHR11748:SF119">
    <property type="entry name" value="D-2-HYDROXYGLUTARATE DEHYDROGENASE"/>
    <property type="match status" value="1"/>
</dbReference>
<dbReference type="GO" id="GO:0051536">
    <property type="term" value="F:iron-sulfur cluster binding"/>
    <property type="evidence" value="ECO:0007669"/>
    <property type="project" value="UniProtKB-KW"/>
</dbReference>
<dbReference type="RefSeq" id="WP_266063473.1">
    <property type="nucleotide sequence ID" value="NZ_JAPKFM010000031.1"/>
</dbReference>
<reference evidence="11" key="1">
    <citation type="submission" date="2022-10" db="EMBL/GenBank/DDBJ databases">
        <title>WGS of marine actinomycetes from Thailand.</title>
        <authorList>
            <person name="Thawai C."/>
        </authorList>
    </citation>
    <scope>NUCLEOTIDE SEQUENCE</scope>
    <source>
        <strain evidence="11">SW21</strain>
    </source>
</reference>
<dbReference type="GO" id="GO:0008720">
    <property type="term" value="F:D-lactate dehydrogenase (NAD+) activity"/>
    <property type="evidence" value="ECO:0007669"/>
    <property type="project" value="TreeGrafter"/>
</dbReference>
<dbReference type="Proteomes" id="UP001143347">
    <property type="component" value="Unassembled WGS sequence"/>
</dbReference>
<evidence type="ECO:0000256" key="7">
    <source>
        <dbReference type="ARBA" id="ARBA00023014"/>
    </source>
</evidence>
<feature type="domain" description="4Fe-4S ferredoxin-type" evidence="9">
    <location>
        <begin position="649"/>
        <end position="680"/>
    </location>
</feature>
<feature type="compositionally biased region" description="Polar residues" evidence="8">
    <location>
        <begin position="1025"/>
        <end position="1041"/>
    </location>
</feature>
<evidence type="ECO:0000256" key="8">
    <source>
        <dbReference type="SAM" id="MobiDB-lite"/>
    </source>
</evidence>
<evidence type="ECO:0000259" key="9">
    <source>
        <dbReference type="PROSITE" id="PS51379"/>
    </source>
</evidence>
<feature type="region of interest" description="Disordered" evidence="8">
    <location>
        <begin position="995"/>
        <end position="1041"/>
    </location>
</feature>
<evidence type="ECO:0000256" key="5">
    <source>
        <dbReference type="ARBA" id="ARBA00023002"/>
    </source>
</evidence>
<organism evidence="11 12">
    <name type="scientific">Gordonia aquimaris</name>
    <dbReference type="NCBI Taxonomy" id="2984863"/>
    <lineage>
        <taxon>Bacteria</taxon>
        <taxon>Bacillati</taxon>
        <taxon>Actinomycetota</taxon>
        <taxon>Actinomycetes</taxon>
        <taxon>Mycobacteriales</taxon>
        <taxon>Gordoniaceae</taxon>
        <taxon>Gordonia</taxon>
    </lineage>
</organism>
<sequence>MTDVSTRGPAPTGDVDVSGELAALGLEVDASSRRRAEYSYDASNYRIRPIAVVFPHTDVDVARTAAYCHAHGIPLIARGGGTSMGGNAIGTGVVIDLSRHMDRLRAVDAASGTAVAESGIVLTSLAAQAKAATDGRLTFAPDPSSASRATLGGAIGNDACGNHSVRHGRTTDHVEELYLVTADGLRLTATRTGIHATDPDDAEAAARAVDLTEQLRDLTTRNLAILRTDLETIPRQVSGYHLSKMLPENGFDIARALVGSEGTCALVVAARVRLVPVATSPLLLCVGYPSVSDAARDVPAILPYAPSAVEGIDRKIVATMAARRGRDTVSALPGISDRECTAWLFIDLDEHSAAQKSETNVAATAKRLLDELRAGGRMIAGTTVPDPVTRKTLWRVREDGAGLSSRLADPDDDNVDSGYESWPGWEDAAVAPDRLADYLDDFTGLLDRHGLTGVMYGHFGAGCMHVRITFDLRTADGRATMDRFCNDAAHLVVAHGGSLSGEHGDGRARSALLPVMYSPAMLSAFAEFKRIWDPTGTLNPGSIVDPPPITADLALADVPARTWSTMFDLGTPDPTQAAPSSGVGTDPGLDPFVHAVQGCIGVGRCRASSGGVMCPSYRATRDEKDSTRGRARVLQDMVRTAPDVESGWQSTDVADALDLCLSCKACSTDCPTGVDMATYKSEFLHHHYAGRRRPLSHYSLGWMPAWLGVAGALAPMINASLRSPLRRVAARAGGLDPRRSMPCFARRRDRRRHLGALPEVGSTSDVILFIDSFTQAFRPQVATAAADVLGATGAQVGCHADNCCALTWISTGQLKHARKVLTRTADALDDGTDRPIVLPEPSCAAALRKDLPELVHTDAARRVSKRVHSFADYLPTLIEQGWTPSGLPESVTLQTHCHEYAVFGARTGATVLESLGVQVHTSDGCCGVAGNFGFERGHYEVSVAVAENALAPALRSAPDRPVITDGFSCAMSVDHLSATDPEIRSTGLHLAELLTRSPAPPRAPTEPQNAPSEPPAAPTEPRYPSTESDPSSTAPDNQEGA</sequence>
<dbReference type="PROSITE" id="PS51387">
    <property type="entry name" value="FAD_PCMH"/>
    <property type="match status" value="1"/>
</dbReference>
<protein>
    <submittedName>
        <fullName evidence="11">FAD-binding and (Fe-S)-binding domain-containing protein</fullName>
    </submittedName>
</protein>
<feature type="domain" description="FAD-binding PCMH-type" evidence="10">
    <location>
        <begin position="45"/>
        <end position="277"/>
    </location>
</feature>
<dbReference type="Gene3D" id="1.10.1060.10">
    <property type="entry name" value="Alpha-helical ferredoxin"/>
    <property type="match status" value="1"/>
</dbReference>
<dbReference type="InterPro" id="IPR016166">
    <property type="entry name" value="FAD-bd_PCMH"/>
</dbReference>
<proteinExistence type="predicted"/>
<dbReference type="PROSITE" id="PS00198">
    <property type="entry name" value="4FE4S_FER_1"/>
    <property type="match status" value="1"/>
</dbReference>
<keyword evidence="12" id="KW-1185">Reference proteome</keyword>
<evidence type="ECO:0000256" key="6">
    <source>
        <dbReference type="ARBA" id="ARBA00023004"/>
    </source>
</evidence>
<dbReference type="Pfam" id="PF13183">
    <property type="entry name" value="Fer4_8"/>
    <property type="match status" value="1"/>
</dbReference>
<dbReference type="Pfam" id="PF01565">
    <property type="entry name" value="FAD_binding_4"/>
    <property type="match status" value="1"/>
</dbReference>
<dbReference type="Pfam" id="PF02913">
    <property type="entry name" value="FAD-oxidase_C"/>
    <property type="match status" value="1"/>
</dbReference>
<dbReference type="GO" id="GO:1903457">
    <property type="term" value="P:lactate catabolic process"/>
    <property type="evidence" value="ECO:0007669"/>
    <property type="project" value="TreeGrafter"/>
</dbReference>
<dbReference type="InterPro" id="IPR006094">
    <property type="entry name" value="Oxid_FAD_bind_N"/>
</dbReference>
<evidence type="ECO:0000313" key="12">
    <source>
        <dbReference type="Proteomes" id="UP001143347"/>
    </source>
</evidence>
<dbReference type="InterPro" id="IPR017896">
    <property type="entry name" value="4Fe4S_Fe-S-bd"/>
</dbReference>
<evidence type="ECO:0000259" key="10">
    <source>
        <dbReference type="PROSITE" id="PS51387"/>
    </source>
</evidence>
<dbReference type="Gene3D" id="3.30.70.2740">
    <property type="match status" value="1"/>
</dbReference>
<keyword evidence="7" id="KW-0411">Iron-sulfur</keyword>
<keyword evidence="6" id="KW-0408">Iron</keyword>
<dbReference type="Gene3D" id="3.30.465.10">
    <property type="match status" value="1"/>
</dbReference>
<accession>A0A9X3D8J5</accession>
<evidence type="ECO:0000256" key="4">
    <source>
        <dbReference type="ARBA" id="ARBA00022827"/>
    </source>
</evidence>